<proteinExistence type="predicted"/>
<sequence>MMDSALLGSNLDSHIPRDLDHISAKLPIEGDSIFALASDDRLLLEKGSKVSLGAHSPPELIQSFVSIGRILSATQSAYCRLFDTDQGEDEHDCPVLNFQQDIRLDDVYLANLEHLLLCFQWQILHALFIDQGGPKIREYISKCQEHQLRCHKQWFSEFPDVRHPLSTTWPWSIRPSLAVLWGVCWMFETYYGNDYLSQLPEDGGESFFADPDGNWRNGWTGSIIASNEELREFYEYLASFTTQPHRSTSQRQVRQSPATYTEPAIARTGINADSGYPSTAQQSFLPPTNTNSFFAAALPTSYVENISLAIDSAWPLTPDDQISASAVRPAFRGTAQFGGQSNYDNNSGGFCDQVPIWGQNNLQAPANISNPSSLLPRNSGRFLMPHITVTEPSDTYRLSSNIDSGYQGPEINSVNYNMETQVSLPPVPHDQQMTFPLPDESQKSRERSLSSTTNALLGSAISNADSPVRSPVKSPKRSQSPSRVDSPFPKREKPRSQPKIVGGKFQCEVCDVKPFDRRCEWNKHMDKHDRPYICKKPECASLQGFTYSGGLLRHQREVHGLHGGAKLQLHCHVENCKRKNQNPFTRRENLAEHLRRVHKLETPDPAIPTSPESQVTRAAQSPDKGDDSKEPTTSLLTTQPEPHKESVDTPVQMESAPSAEVAESAVKLMREGDPSSPAVSAAFMPPKFTPSNKRKRNSIAGAISTQTSEPTPKKYKAIRSNDVNAGDGNRDHKGDGGEKAAENHTGAPVQTSHGVTTTSSSDEIQSLKHENSQLRQAQEDATKKMHEQEQSLLETKKELEMLKRMMQDVVKNHEKAPAGRPMSPASLTSTTSLPTTR</sequence>
<dbReference type="Gene3D" id="3.30.160.60">
    <property type="entry name" value="Classic Zinc Finger"/>
    <property type="match status" value="1"/>
</dbReference>
<protein>
    <recommendedName>
        <fullName evidence="3">C2H2-type domain-containing protein</fullName>
    </recommendedName>
</protein>
<feature type="compositionally biased region" description="Polar residues" evidence="2">
    <location>
        <begin position="748"/>
        <end position="764"/>
    </location>
</feature>
<feature type="region of interest" description="Disordered" evidence="2">
    <location>
        <begin position="245"/>
        <end position="264"/>
    </location>
</feature>
<keyword evidence="1" id="KW-0479">Metal-binding</keyword>
<feature type="compositionally biased region" description="Low complexity" evidence="2">
    <location>
        <begin position="654"/>
        <end position="666"/>
    </location>
</feature>
<dbReference type="Proteomes" id="UP001562354">
    <property type="component" value="Unassembled WGS sequence"/>
</dbReference>
<feature type="compositionally biased region" description="Basic and acidic residues" evidence="2">
    <location>
        <begin position="728"/>
        <end position="742"/>
    </location>
</feature>
<feature type="region of interest" description="Disordered" evidence="2">
    <location>
        <begin position="422"/>
        <end position="498"/>
    </location>
</feature>
<evidence type="ECO:0000313" key="4">
    <source>
        <dbReference type="EMBL" id="KAL1297182.1"/>
    </source>
</evidence>
<keyword evidence="1" id="KW-0863">Zinc-finger</keyword>
<gene>
    <name evidence="4" type="ORF">AAFC00_004755</name>
</gene>
<accession>A0ABR3P319</accession>
<reference evidence="4 5" key="1">
    <citation type="submission" date="2024-07" db="EMBL/GenBank/DDBJ databases">
        <title>Draft sequence of the Neodothiora populina.</title>
        <authorList>
            <person name="Drown D.D."/>
            <person name="Schuette U.S."/>
            <person name="Buechlein A.B."/>
            <person name="Rusch D.R."/>
            <person name="Winton L.W."/>
            <person name="Adams G.A."/>
        </authorList>
    </citation>
    <scope>NUCLEOTIDE SEQUENCE [LARGE SCALE GENOMIC DNA]</scope>
    <source>
        <strain evidence="4 5">CPC 39397</strain>
    </source>
</reference>
<dbReference type="EMBL" id="JBFMKM010000016">
    <property type="protein sequence ID" value="KAL1297182.1"/>
    <property type="molecule type" value="Genomic_DNA"/>
</dbReference>
<keyword evidence="5" id="KW-1185">Reference proteome</keyword>
<feature type="compositionally biased region" description="Polar residues" evidence="2">
    <location>
        <begin position="245"/>
        <end position="259"/>
    </location>
</feature>
<dbReference type="SMART" id="SM00355">
    <property type="entry name" value="ZnF_C2H2"/>
    <property type="match status" value="3"/>
</dbReference>
<dbReference type="Pfam" id="PF26176">
    <property type="entry name" value="zf_C2H2_17_2"/>
    <property type="match status" value="1"/>
</dbReference>
<dbReference type="GeneID" id="95978455"/>
<name>A0ABR3P319_9PEZI</name>
<feature type="compositionally biased region" description="Low complexity" evidence="2">
    <location>
        <begin position="823"/>
        <end position="837"/>
    </location>
</feature>
<dbReference type="InterPro" id="IPR059095">
    <property type="entry name" value="Znf_C2H2_17_2nd"/>
</dbReference>
<evidence type="ECO:0000313" key="5">
    <source>
        <dbReference type="Proteomes" id="UP001562354"/>
    </source>
</evidence>
<dbReference type="RefSeq" id="XP_069196864.1">
    <property type="nucleotide sequence ID" value="XM_069348575.1"/>
</dbReference>
<dbReference type="InterPro" id="IPR013087">
    <property type="entry name" value="Znf_C2H2_type"/>
</dbReference>
<dbReference type="Pfam" id="PF26177">
    <property type="entry name" value="zf_C2H2_17_1st"/>
    <property type="match status" value="1"/>
</dbReference>
<feature type="compositionally biased region" description="Basic and acidic residues" evidence="2">
    <location>
        <begin position="765"/>
        <end position="793"/>
    </location>
</feature>
<feature type="compositionally biased region" description="Polar residues" evidence="2">
    <location>
        <begin position="449"/>
        <end position="465"/>
    </location>
</feature>
<comment type="caution">
    <text evidence="4">The sequence shown here is derived from an EMBL/GenBank/DDBJ whole genome shotgun (WGS) entry which is preliminary data.</text>
</comment>
<evidence type="ECO:0000256" key="2">
    <source>
        <dbReference type="SAM" id="MobiDB-lite"/>
    </source>
</evidence>
<organism evidence="4 5">
    <name type="scientific">Neodothiora populina</name>
    <dbReference type="NCBI Taxonomy" id="2781224"/>
    <lineage>
        <taxon>Eukaryota</taxon>
        <taxon>Fungi</taxon>
        <taxon>Dikarya</taxon>
        <taxon>Ascomycota</taxon>
        <taxon>Pezizomycotina</taxon>
        <taxon>Dothideomycetes</taxon>
        <taxon>Dothideomycetidae</taxon>
        <taxon>Dothideales</taxon>
        <taxon>Dothioraceae</taxon>
        <taxon>Neodothiora</taxon>
    </lineage>
</organism>
<dbReference type="InterPro" id="IPR059009">
    <property type="entry name" value="Znf_C2H2_17_1st"/>
</dbReference>
<feature type="compositionally biased region" description="Polar residues" evidence="2">
    <location>
        <begin position="610"/>
        <end position="619"/>
    </location>
</feature>
<feature type="domain" description="C2H2-type" evidence="3">
    <location>
        <begin position="574"/>
        <end position="603"/>
    </location>
</feature>
<keyword evidence="1" id="KW-0862">Zinc</keyword>
<feature type="compositionally biased region" description="Polar residues" evidence="2">
    <location>
        <begin position="631"/>
        <end position="640"/>
    </location>
</feature>
<feature type="region of interest" description="Disordered" evidence="2">
    <location>
        <begin position="811"/>
        <end position="837"/>
    </location>
</feature>
<evidence type="ECO:0000256" key="1">
    <source>
        <dbReference type="PROSITE-ProRule" id="PRU00042"/>
    </source>
</evidence>
<feature type="region of interest" description="Disordered" evidence="2">
    <location>
        <begin position="600"/>
        <end position="793"/>
    </location>
</feature>
<evidence type="ECO:0000259" key="3">
    <source>
        <dbReference type="PROSITE" id="PS50157"/>
    </source>
</evidence>
<dbReference type="PROSITE" id="PS50157">
    <property type="entry name" value="ZINC_FINGER_C2H2_2"/>
    <property type="match status" value="1"/>
</dbReference>